<dbReference type="InterPro" id="IPR036962">
    <property type="entry name" value="Glyco_hydro_3_N_sf"/>
</dbReference>
<dbReference type="PANTHER" id="PTHR30620:SF123">
    <property type="entry name" value="BETA-XYLOSIDASE"/>
    <property type="match status" value="1"/>
</dbReference>
<name>A0A015SNE5_BACFG</name>
<dbReference type="InterPro" id="IPR013783">
    <property type="entry name" value="Ig-like_fold"/>
</dbReference>
<organism evidence="5 6">
    <name type="scientific">Bacteroides fragilis str. 3988T(B)14</name>
    <dbReference type="NCBI Taxonomy" id="1339315"/>
    <lineage>
        <taxon>Bacteria</taxon>
        <taxon>Pseudomonadati</taxon>
        <taxon>Bacteroidota</taxon>
        <taxon>Bacteroidia</taxon>
        <taxon>Bacteroidales</taxon>
        <taxon>Bacteroidaceae</taxon>
        <taxon>Bacteroides</taxon>
    </lineage>
</organism>
<dbReference type="Gene3D" id="3.40.50.1700">
    <property type="entry name" value="Glycoside hydrolase family 3 C-terminal domain"/>
    <property type="match status" value="1"/>
</dbReference>
<feature type="domain" description="Fibronectin type III-like" evidence="4">
    <location>
        <begin position="679"/>
        <end position="748"/>
    </location>
</feature>
<dbReference type="SMART" id="SM01217">
    <property type="entry name" value="Fn3_like"/>
    <property type="match status" value="1"/>
</dbReference>
<dbReference type="GO" id="GO:0009251">
    <property type="term" value="P:glucan catabolic process"/>
    <property type="evidence" value="ECO:0007669"/>
    <property type="project" value="TreeGrafter"/>
</dbReference>
<sequence length="859" mass="95363">MKKLIFLSLMAICFCVRLYAQTNFKYKNASLPVEVRVQDLLSRMTLEEKIAQMRHIHAYSIMENGKLNEEKLEKMIGGQNYGFIEGITLPGKECLTLMNEVQKYMREKTRLGIPVFTLTESLHGSVHDGSTIFPQAIALGSTFNPILAYEMTSAIAKELSAQGITQSLTPVIDVCRDLRWGRVEECFGEDPFLVSRMGVSQVRGYLDNQVSPMIKHFGAHGAPQGGLNLASVSCGQRELLSIYLKTFETVVKEAKPWAVMSSYNSWNNEPNSSSHYLMTELLRDRWDFQGYVYSDWGAIGMLNYFHKTAQNSAEAAIQALTAGLDAEASDNSYAELQQLVENGMLDVKYIDQAVARILTAKFNMGLFEYPLPMEKNYDKVVHAPAHVSLARKIAEESIVLLQNENNILPLQMNKLKSIAVIGPNADQVQFGDYTWSRDNKDGVTLLEALKERVGNQLTLNYAKGCDLVTDDCSGFKEAVDVAKKSDVCIVVVGSASASLARDYSNATCGEGFDLSDLTLTGVQEDLVEAIHATGKPVIVVLLSGKPFAMSWIKENIPGIVVQWYPGEQGGLALADMLLGEVNPSGKLNYSFPQSVGHLPCYYNYLPTDKGFYRSPGSKNKPGKDYVFSSPKALWAFGHGLSYTDFEYLSATTSKEDYACEDVIEVTIAIRNTGDYDGLEVPQVYVRDMVSSVVMPVQELKGFEKVLIKKGETKQVIIKIPVSELALYNKEMKKVVEPGAFELQIGRASDDIRIKKVITVERASEKYIPTLRDKEKKVSSTKNMTATPVVVKGTIRDVQANLLPQVTVKVGKEEVVTNSKGEYSIRAMSTDTLIVSGSKFKTEHISIEGRQVINIRMLNR</sequence>
<dbReference type="FunFam" id="3.40.50.1700:FF:000009">
    <property type="entry name" value="Periplasmic beta-glucosidase"/>
    <property type="match status" value="1"/>
</dbReference>
<comment type="similarity">
    <text evidence="1">Belongs to the glycosyl hydrolase 3 family.</text>
</comment>
<gene>
    <name evidence="5" type="ORF">M124_2497</name>
</gene>
<evidence type="ECO:0000259" key="4">
    <source>
        <dbReference type="SMART" id="SM01217"/>
    </source>
</evidence>
<dbReference type="PATRIC" id="fig|1339315.3.peg.3197"/>
<accession>A0A015SNE5</accession>
<dbReference type="Proteomes" id="UP000020529">
    <property type="component" value="Unassembled WGS sequence"/>
</dbReference>
<dbReference type="InterPro" id="IPR002772">
    <property type="entry name" value="Glyco_hydro_3_C"/>
</dbReference>
<protein>
    <submittedName>
        <fullName evidence="5">Glycosyl hydrolase family 3 C-terminal domain protein</fullName>
    </submittedName>
</protein>
<dbReference type="EMBL" id="JGCY01000347">
    <property type="protein sequence ID" value="EXY73734.1"/>
    <property type="molecule type" value="Genomic_DNA"/>
</dbReference>
<dbReference type="AlphaFoldDB" id="A0A015SNE5"/>
<dbReference type="Pfam" id="PF00933">
    <property type="entry name" value="Glyco_hydro_3"/>
    <property type="match status" value="1"/>
</dbReference>
<evidence type="ECO:0000256" key="1">
    <source>
        <dbReference type="ARBA" id="ARBA00005336"/>
    </source>
</evidence>
<proteinExistence type="inferred from homology"/>
<dbReference type="Pfam" id="PF14310">
    <property type="entry name" value="Fn3-like"/>
    <property type="match status" value="1"/>
</dbReference>
<evidence type="ECO:0000256" key="3">
    <source>
        <dbReference type="SAM" id="SignalP"/>
    </source>
</evidence>
<feature type="signal peptide" evidence="3">
    <location>
        <begin position="1"/>
        <end position="20"/>
    </location>
</feature>
<reference evidence="5 6" key="1">
    <citation type="submission" date="2014-02" db="EMBL/GenBank/DDBJ databases">
        <authorList>
            <person name="Sears C."/>
            <person name="Carroll K."/>
            <person name="Sack B.R."/>
            <person name="Qadri F."/>
            <person name="Myers L.L."/>
            <person name="Chung G.-T."/>
            <person name="Escheverria P."/>
            <person name="Fraser C.M."/>
            <person name="Sadzewicz L."/>
            <person name="Shefchek K.A."/>
            <person name="Tallon L."/>
            <person name="Das S.P."/>
            <person name="Daugherty S."/>
            <person name="Mongodin E.F."/>
        </authorList>
    </citation>
    <scope>NUCLEOTIDE SEQUENCE [LARGE SCALE GENOMIC DNA]</scope>
    <source>
        <strain evidence="6">3988T(B)14</strain>
    </source>
</reference>
<dbReference type="SUPFAM" id="SSF51445">
    <property type="entry name" value="(Trans)glycosidases"/>
    <property type="match status" value="1"/>
</dbReference>
<evidence type="ECO:0000313" key="6">
    <source>
        <dbReference type="Proteomes" id="UP000020529"/>
    </source>
</evidence>
<dbReference type="FunFam" id="2.60.40.10:FF:000495">
    <property type="entry name" value="Periplasmic beta-glucosidase"/>
    <property type="match status" value="1"/>
</dbReference>
<comment type="caution">
    <text evidence="5">The sequence shown here is derived from an EMBL/GenBank/DDBJ whole genome shotgun (WGS) entry which is preliminary data.</text>
</comment>
<evidence type="ECO:0000313" key="5">
    <source>
        <dbReference type="EMBL" id="EXY73734.1"/>
    </source>
</evidence>
<dbReference type="InterPro" id="IPR001764">
    <property type="entry name" value="Glyco_hydro_3_N"/>
</dbReference>
<dbReference type="SUPFAM" id="SSF52279">
    <property type="entry name" value="Beta-D-glucan exohydrolase, C-terminal domain"/>
    <property type="match status" value="1"/>
</dbReference>
<dbReference type="InterPro" id="IPR051915">
    <property type="entry name" value="Cellulose_Degrad_GH3"/>
</dbReference>
<keyword evidence="3" id="KW-0732">Signal</keyword>
<feature type="chain" id="PRO_5001478209" evidence="3">
    <location>
        <begin position="21"/>
        <end position="859"/>
    </location>
</feature>
<dbReference type="RefSeq" id="WP_022347226.1">
    <property type="nucleotide sequence ID" value="NZ_JGCY01000347.1"/>
</dbReference>
<dbReference type="InterPro" id="IPR036881">
    <property type="entry name" value="Glyco_hydro_3_C_sf"/>
</dbReference>
<dbReference type="Gene3D" id="3.20.20.300">
    <property type="entry name" value="Glycoside hydrolase, family 3, N-terminal domain"/>
    <property type="match status" value="1"/>
</dbReference>
<dbReference type="Gene3D" id="2.60.40.10">
    <property type="entry name" value="Immunoglobulins"/>
    <property type="match status" value="1"/>
</dbReference>
<dbReference type="PANTHER" id="PTHR30620">
    <property type="entry name" value="PERIPLASMIC BETA-GLUCOSIDASE-RELATED"/>
    <property type="match status" value="1"/>
</dbReference>
<dbReference type="InterPro" id="IPR026891">
    <property type="entry name" value="Fn3-like"/>
</dbReference>
<dbReference type="InterPro" id="IPR017853">
    <property type="entry name" value="GH"/>
</dbReference>
<evidence type="ECO:0000256" key="2">
    <source>
        <dbReference type="ARBA" id="ARBA00022801"/>
    </source>
</evidence>
<dbReference type="Pfam" id="PF01915">
    <property type="entry name" value="Glyco_hydro_3_C"/>
    <property type="match status" value="1"/>
</dbReference>
<keyword evidence="2 5" id="KW-0378">Hydrolase</keyword>
<dbReference type="GO" id="GO:0008422">
    <property type="term" value="F:beta-glucosidase activity"/>
    <property type="evidence" value="ECO:0007669"/>
    <property type="project" value="UniProtKB-ARBA"/>
</dbReference>
<dbReference type="PRINTS" id="PR00133">
    <property type="entry name" value="GLHYDRLASE3"/>
</dbReference>